<reference evidence="3" key="1">
    <citation type="journal article" date="2019" name="Int. J. Syst. Evol. Microbiol.">
        <title>The Global Catalogue of Microorganisms (GCM) 10K type strain sequencing project: providing services to taxonomists for standard genome sequencing and annotation.</title>
        <authorList>
            <consortium name="The Broad Institute Genomics Platform"/>
            <consortium name="The Broad Institute Genome Sequencing Center for Infectious Disease"/>
            <person name="Wu L."/>
            <person name="Ma J."/>
        </authorList>
    </citation>
    <scope>NUCLEOTIDE SEQUENCE [LARGE SCALE GENOMIC DNA]</scope>
    <source>
        <strain evidence="3">JCM 3366</strain>
    </source>
</reference>
<proteinExistence type="predicted"/>
<sequence>MGVDGGKAQRRTRLKKEEKQNGQPDDEAENDDEPAYGNLGTDCLEWPRKETMVQLVLFACISHWLLVVRHKAPKLEAGPGKADKFASLHQASDRIETHHAYGHTLTKLVVKDDESSVLQGKS</sequence>
<feature type="region of interest" description="Disordered" evidence="1">
    <location>
        <begin position="1"/>
        <end position="38"/>
    </location>
</feature>
<evidence type="ECO:0000256" key="1">
    <source>
        <dbReference type="SAM" id="MobiDB-lite"/>
    </source>
</evidence>
<name>A0ABW0T4R2_9HYPH</name>
<feature type="compositionally biased region" description="Acidic residues" evidence="1">
    <location>
        <begin position="24"/>
        <end position="34"/>
    </location>
</feature>
<keyword evidence="3" id="KW-1185">Reference proteome</keyword>
<dbReference type="EMBL" id="JBHSNB010000001">
    <property type="protein sequence ID" value="MFC5584157.1"/>
    <property type="molecule type" value="Genomic_DNA"/>
</dbReference>
<evidence type="ECO:0000313" key="3">
    <source>
        <dbReference type="Proteomes" id="UP001596107"/>
    </source>
</evidence>
<accession>A0ABW0T4R2</accession>
<protein>
    <submittedName>
        <fullName evidence="2">Uncharacterized protein</fullName>
    </submittedName>
</protein>
<organism evidence="2 3">
    <name type="scientific">Nitratireductor kimnyeongensis</name>
    <dbReference type="NCBI Taxonomy" id="430679"/>
    <lineage>
        <taxon>Bacteria</taxon>
        <taxon>Pseudomonadati</taxon>
        <taxon>Pseudomonadota</taxon>
        <taxon>Alphaproteobacteria</taxon>
        <taxon>Hyphomicrobiales</taxon>
        <taxon>Phyllobacteriaceae</taxon>
        <taxon>Nitratireductor</taxon>
    </lineage>
</organism>
<evidence type="ECO:0000313" key="2">
    <source>
        <dbReference type="EMBL" id="MFC5584157.1"/>
    </source>
</evidence>
<comment type="caution">
    <text evidence="2">The sequence shown here is derived from an EMBL/GenBank/DDBJ whole genome shotgun (WGS) entry which is preliminary data.</text>
</comment>
<dbReference type="Proteomes" id="UP001596107">
    <property type="component" value="Unassembled WGS sequence"/>
</dbReference>
<dbReference type="RefSeq" id="WP_223020027.1">
    <property type="nucleotide sequence ID" value="NZ_CP078143.1"/>
</dbReference>
<gene>
    <name evidence="2" type="ORF">ACFPOD_03465</name>
</gene>